<dbReference type="Proteomes" id="UP000006639">
    <property type="component" value="Chromosome"/>
</dbReference>
<keyword evidence="2" id="KW-1185">Reference proteome</keyword>
<evidence type="ECO:0000313" key="1">
    <source>
        <dbReference type="EMBL" id="AEI89499.1"/>
    </source>
</evidence>
<organism evidence="1 2">
    <name type="scientific">Midichloria mitochondrii (strain IricVA)</name>
    <dbReference type="NCBI Taxonomy" id="696127"/>
    <lineage>
        <taxon>Bacteria</taxon>
        <taxon>Pseudomonadati</taxon>
        <taxon>Pseudomonadota</taxon>
        <taxon>Alphaproteobacteria</taxon>
        <taxon>Rickettsiales</taxon>
        <taxon>Candidatus Midichloriaceae</taxon>
        <taxon>Candidatus Midichloria</taxon>
    </lineage>
</organism>
<protein>
    <submittedName>
        <fullName evidence="1">Uncharacterized protein</fullName>
    </submittedName>
</protein>
<proteinExistence type="predicted"/>
<sequence>MKKISLNIMRKIQNSIGGFREIDKIMADIKGKDSIITVFLKISSLLCKLIIIESKIDDKKIQTNFNDTDIQLIKDFLSNYNQDKEGVENEE</sequence>
<gene>
    <name evidence="1" type="ordered locus">midi_01228</name>
</gene>
<dbReference type="KEGG" id="mmn:midi_01228"/>
<dbReference type="HOGENOM" id="CLU_2423670_0_0_5"/>
<dbReference type="AlphaFoldDB" id="F7XUE0"/>
<name>F7XUE0_MIDMI</name>
<evidence type="ECO:0000313" key="2">
    <source>
        <dbReference type="Proteomes" id="UP000006639"/>
    </source>
</evidence>
<reference evidence="1 2" key="1">
    <citation type="journal article" date="2011" name="Mol. Biol. Evol.">
        <title>Phylogenomic evidence for the presence of a flagellum and cbb3 oxidase in the free-living mitochondrial ancestor.</title>
        <authorList>
            <person name="Sassera D."/>
            <person name="Lo N."/>
            <person name="Epis S."/>
            <person name="D'Auria G."/>
            <person name="Montagna M."/>
            <person name="Comandatore F."/>
            <person name="Horner D."/>
            <person name="Pereto J."/>
            <person name="Luciano A.M."/>
            <person name="Franciosi F."/>
            <person name="Ferri E."/>
            <person name="Crotti E."/>
            <person name="Bazzocchi C."/>
            <person name="Daffonchio D."/>
            <person name="Sacchi L."/>
            <person name="Moya A."/>
            <person name="Latorre A."/>
            <person name="Bandi C."/>
        </authorList>
    </citation>
    <scope>NUCLEOTIDE SEQUENCE [LARGE SCALE GENOMIC DNA]</scope>
    <source>
        <strain evidence="1 2">IricVA</strain>
    </source>
</reference>
<accession>F7XUE0</accession>
<dbReference type="EMBL" id="CP002130">
    <property type="protein sequence ID" value="AEI89499.1"/>
    <property type="molecule type" value="Genomic_DNA"/>
</dbReference>